<dbReference type="Proteomes" id="UP001206983">
    <property type="component" value="Unassembled WGS sequence"/>
</dbReference>
<dbReference type="RefSeq" id="WP_256621584.1">
    <property type="nucleotide sequence ID" value="NZ_JTEO01000002.1"/>
</dbReference>
<accession>A0AAE3H987</accession>
<evidence type="ECO:0000313" key="2">
    <source>
        <dbReference type="EMBL" id="MCQ6961874.1"/>
    </source>
</evidence>
<feature type="region of interest" description="Disordered" evidence="1">
    <location>
        <begin position="115"/>
        <end position="140"/>
    </location>
</feature>
<gene>
    <name evidence="2" type="ORF">PV02_01380</name>
</gene>
<comment type="caution">
    <text evidence="2">The sequence shown here is derived from an EMBL/GenBank/DDBJ whole genome shotgun (WGS) entry which is preliminary data.</text>
</comment>
<keyword evidence="3" id="KW-1185">Reference proteome</keyword>
<protein>
    <submittedName>
        <fullName evidence="2">Uncharacterized protein</fullName>
    </submittedName>
</protein>
<organism evidence="2 3">
    <name type="scientific">Methanolobus chelungpuianus</name>
    <dbReference type="NCBI Taxonomy" id="502115"/>
    <lineage>
        <taxon>Archaea</taxon>
        <taxon>Methanobacteriati</taxon>
        <taxon>Methanobacteriota</taxon>
        <taxon>Stenosarchaea group</taxon>
        <taxon>Methanomicrobia</taxon>
        <taxon>Methanosarcinales</taxon>
        <taxon>Methanosarcinaceae</taxon>
        <taxon>Methanolobus</taxon>
    </lineage>
</organism>
<sequence length="255" mass="28869">MKKLHRILLAFVLILALSAGVLSLWWEGQKQDMYEDSFQSSYDYEVTFTTDSALSNVTLYIPLPVTNNTSSVGHYIIEHDFNNDDPSWEYALVDTEHGLMLSVKTESIEPKFRPLPVPISEDDAPSQEAEPVVSDGYSDETPVPESIYFAAMVPADHIIDTRNPLADEMVLLPKYNLNSSQDICNYESRIYAEYGSSPDALVEISISMTGYNEWWILGWQWNSYNEWMNILLSGPQEGWVSVNGMLVTGEGVYKQ</sequence>
<reference evidence="2 3" key="1">
    <citation type="journal article" date="2011" name="Appl. Environ. Microbiol.">
        <title>Methanogenic archaea isolated from Taiwan's Chelungpu fault.</title>
        <authorList>
            <person name="Wu S.Y."/>
            <person name="Lai M.C."/>
        </authorList>
    </citation>
    <scope>NUCLEOTIDE SEQUENCE [LARGE SCALE GENOMIC DNA]</scope>
    <source>
        <strain evidence="2 3">St545Mb</strain>
    </source>
</reference>
<proteinExistence type="predicted"/>
<dbReference type="EMBL" id="JTEO01000002">
    <property type="protein sequence ID" value="MCQ6961874.1"/>
    <property type="molecule type" value="Genomic_DNA"/>
</dbReference>
<evidence type="ECO:0000256" key="1">
    <source>
        <dbReference type="SAM" id="MobiDB-lite"/>
    </source>
</evidence>
<dbReference type="AlphaFoldDB" id="A0AAE3H987"/>
<name>A0AAE3H987_9EURY</name>
<evidence type="ECO:0000313" key="3">
    <source>
        <dbReference type="Proteomes" id="UP001206983"/>
    </source>
</evidence>